<accession>A0A182JE95</accession>
<name>A0A182JE95_ANOAO</name>
<protein>
    <submittedName>
        <fullName evidence="2">Uncharacterized protein</fullName>
    </submittedName>
</protein>
<reference evidence="2" key="1">
    <citation type="submission" date="2022-08" db="UniProtKB">
        <authorList>
            <consortium name="EnsemblMetazoa"/>
        </authorList>
    </citation>
    <scope>IDENTIFICATION</scope>
    <source>
        <strain evidence="2">EBRO</strain>
    </source>
</reference>
<dbReference type="AlphaFoldDB" id="A0A182JE95"/>
<evidence type="ECO:0000313" key="2">
    <source>
        <dbReference type="EnsemblMetazoa" id="AATE016447-PA.1"/>
    </source>
</evidence>
<organism evidence="2">
    <name type="scientific">Anopheles atroparvus</name>
    <name type="common">European mosquito</name>
    <dbReference type="NCBI Taxonomy" id="41427"/>
    <lineage>
        <taxon>Eukaryota</taxon>
        <taxon>Metazoa</taxon>
        <taxon>Ecdysozoa</taxon>
        <taxon>Arthropoda</taxon>
        <taxon>Hexapoda</taxon>
        <taxon>Insecta</taxon>
        <taxon>Pterygota</taxon>
        <taxon>Neoptera</taxon>
        <taxon>Endopterygota</taxon>
        <taxon>Diptera</taxon>
        <taxon>Nematocera</taxon>
        <taxon>Culicoidea</taxon>
        <taxon>Culicidae</taxon>
        <taxon>Anophelinae</taxon>
        <taxon>Anopheles</taxon>
    </lineage>
</organism>
<evidence type="ECO:0000256" key="1">
    <source>
        <dbReference type="SAM" id="MobiDB-lite"/>
    </source>
</evidence>
<feature type="compositionally biased region" description="Low complexity" evidence="1">
    <location>
        <begin position="469"/>
        <end position="481"/>
    </location>
</feature>
<feature type="compositionally biased region" description="Polar residues" evidence="1">
    <location>
        <begin position="22"/>
        <end position="33"/>
    </location>
</feature>
<feature type="region of interest" description="Disordered" evidence="1">
    <location>
        <begin position="462"/>
        <end position="481"/>
    </location>
</feature>
<proteinExistence type="predicted"/>
<feature type="compositionally biased region" description="Basic residues" evidence="1">
    <location>
        <begin position="1"/>
        <end position="13"/>
    </location>
</feature>
<feature type="region of interest" description="Disordered" evidence="1">
    <location>
        <begin position="1"/>
        <end position="33"/>
    </location>
</feature>
<dbReference type="VEuPathDB" id="VectorBase:AATE016447"/>
<sequence>MNHARTPRTRRRWSVPPASRNGLPSTTPGSSAQTECDDALLLERGGLALAQYACCRWPVSMFHTYTSLLPCEADTSQDDSVGWCVTRRMRASCGCLISAIGSWKRRSQQMCRPLLVPTVSHELLGSMQNVVMTPLRRSLCRRQAQSGMRMSQPTSAPYSVAYTITLWAPWSSGCISTTGPSSGWQAALTEPSISRWRACCSAILLELVSILSSSSVPSLPATASDWPASQAATACSGVLAWYDWRDLFTDCCPSSLLQSHRRTVPSMEALAKSEPTWGLSAAIRLTAALCSCRCATAVPLRRQLGGSSGEARLDSRSSRWRWCAANRVRSFVTSVSISMRQSASRSWLPVARSGRLYSTRLRLGVGSSTVVAGVSTDGTAIVAGPATDDMAIVAPELAPSPDVVGEFGEDEWESIAPSMCCQSWALSDSLLALPRVPPPFAPSCGGPVMSTPVGPVPLAPFVPGPLPSSTPSGTSPITSGK</sequence>
<dbReference type="EnsemblMetazoa" id="AATE016447-RA">
    <property type="protein sequence ID" value="AATE016447-PA.1"/>
    <property type="gene ID" value="AATE016447"/>
</dbReference>